<proteinExistence type="predicted"/>
<protein>
    <submittedName>
        <fullName evidence="1">Uncharacterized protein</fullName>
    </submittedName>
</protein>
<reference evidence="2" key="1">
    <citation type="journal article" date="2023" name="G3 (Bethesda)">
        <title>Genome assembly and association tests identify interacting loci associated with vigor, precocity, and sex in interspecific pistachio rootstocks.</title>
        <authorList>
            <person name="Palmer W."/>
            <person name="Jacygrad E."/>
            <person name="Sagayaradj S."/>
            <person name="Cavanaugh K."/>
            <person name="Han R."/>
            <person name="Bertier L."/>
            <person name="Beede B."/>
            <person name="Kafkas S."/>
            <person name="Golino D."/>
            <person name="Preece J."/>
            <person name="Michelmore R."/>
        </authorList>
    </citation>
    <scope>NUCLEOTIDE SEQUENCE [LARGE SCALE GENOMIC DNA]</scope>
</reference>
<gene>
    <name evidence="1" type="ORF">Patl1_06377</name>
</gene>
<evidence type="ECO:0000313" key="1">
    <source>
        <dbReference type="EMBL" id="KAJ0102753.1"/>
    </source>
</evidence>
<evidence type="ECO:0000313" key="2">
    <source>
        <dbReference type="Proteomes" id="UP001164250"/>
    </source>
</evidence>
<name>A0ACC1BUH2_9ROSI</name>
<keyword evidence="2" id="KW-1185">Reference proteome</keyword>
<organism evidence="1 2">
    <name type="scientific">Pistacia atlantica</name>
    <dbReference type="NCBI Taxonomy" id="434234"/>
    <lineage>
        <taxon>Eukaryota</taxon>
        <taxon>Viridiplantae</taxon>
        <taxon>Streptophyta</taxon>
        <taxon>Embryophyta</taxon>
        <taxon>Tracheophyta</taxon>
        <taxon>Spermatophyta</taxon>
        <taxon>Magnoliopsida</taxon>
        <taxon>eudicotyledons</taxon>
        <taxon>Gunneridae</taxon>
        <taxon>Pentapetalae</taxon>
        <taxon>rosids</taxon>
        <taxon>malvids</taxon>
        <taxon>Sapindales</taxon>
        <taxon>Anacardiaceae</taxon>
        <taxon>Pistacia</taxon>
    </lineage>
</organism>
<comment type="caution">
    <text evidence="1">The sequence shown here is derived from an EMBL/GenBank/DDBJ whole genome shotgun (WGS) entry which is preliminary data.</text>
</comment>
<accession>A0ACC1BUH2</accession>
<sequence>MEAKMDKSSVDDIVLVGGSTSIPKIQQLLKELFDGKNLCKNINPDEAVAYGATVQAAILRGQASEKVQDLVLLDVTPLSLGLETAGGVMNVLIPRNTTFPIKEGANFHDQLRQPTMLSGIPPAQKGVPRISVCFYIDKNGILIVSAEDKTTGQKNNITITNDKATKRKIDGAINAAIQSVDFNQLSEIDEFKKKRESLRGSLFLRKLTF</sequence>
<dbReference type="Proteomes" id="UP001164250">
    <property type="component" value="Chromosome 3"/>
</dbReference>
<dbReference type="EMBL" id="CM047899">
    <property type="protein sequence ID" value="KAJ0102753.1"/>
    <property type="molecule type" value="Genomic_DNA"/>
</dbReference>